<evidence type="ECO:0000256" key="5">
    <source>
        <dbReference type="RuleBase" id="RU004404"/>
    </source>
</evidence>
<comment type="similarity">
    <text evidence="1 5">Belongs to the peptidase S41A family.</text>
</comment>
<keyword evidence="6" id="KW-1133">Transmembrane helix</keyword>
<dbReference type="AlphaFoldDB" id="A0A2M8DQW8"/>
<sequence length="415" mass="46128">MDEMLYSITRKKNITTLVVIVLILLSFIFGFFFGRMGDTAKDLQAGEVYNLDKIPEFMTRDVNFELFWQVWDLLKMKYLYSESISNIDLFYGSLAGSVAALGDPYSVFFNPDIAGEFTEELNGRFEGIGAEIGIKQGRLTIVAPLPDTPAEKAGIRAGDQIYAINGFDTTNMSLDKAISMIRGEGGTVVTLMIIHKDDDQPQDIEIVRGTININSVQSEMYDDVAYVRITHFNIDTGKRFKEIINNVLQNDVQAIVLDLRNNPGGFMDIAIELGGYWIDNDVMVREEYYDQARNKTYQTQGLAVLEEIPTYVLINGGSASASEILAGALQDYGLATLIGETTFGKGSIQELEQLSDGSALKITVAEWHTPLDRAINEIGIEPDIVVEFSEEDYNNDIDTLLDAALNLIADESNHN</sequence>
<dbReference type="InterPro" id="IPR004447">
    <property type="entry name" value="Peptidase_S41A"/>
</dbReference>
<keyword evidence="2 5" id="KW-0645">Protease</keyword>
<dbReference type="PANTHER" id="PTHR32060">
    <property type="entry name" value="TAIL-SPECIFIC PROTEASE"/>
    <property type="match status" value="1"/>
</dbReference>
<dbReference type="GO" id="GO:0030288">
    <property type="term" value="C:outer membrane-bounded periplasmic space"/>
    <property type="evidence" value="ECO:0007669"/>
    <property type="project" value="TreeGrafter"/>
</dbReference>
<dbReference type="InterPro" id="IPR041489">
    <property type="entry name" value="PDZ_6"/>
</dbReference>
<dbReference type="PANTHER" id="PTHR32060:SF30">
    <property type="entry name" value="CARBOXY-TERMINAL PROCESSING PROTEASE CTPA"/>
    <property type="match status" value="1"/>
</dbReference>
<name>A0A2M8DQW8_9BACT</name>
<feature type="transmembrane region" description="Helical" evidence="6">
    <location>
        <begin position="14"/>
        <end position="34"/>
    </location>
</feature>
<dbReference type="InterPro" id="IPR036034">
    <property type="entry name" value="PDZ_sf"/>
</dbReference>
<dbReference type="GO" id="GO:0004175">
    <property type="term" value="F:endopeptidase activity"/>
    <property type="evidence" value="ECO:0007669"/>
    <property type="project" value="TreeGrafter"/>
</dbReference>
<dbReference type="CDD" id="cd06782">
    <property type="entry name" value="cpPDZ_CPP-like"/>
    <property type="match status" value="1"/>
</dbReference>
<accession>A0A2M8DQW8</accession>
<evidence type="ECO:0000256" key="6">
    <source>
        <dbReference type="SAM" id="Phobius"/>
    </source>
</evidence>
<keyword evidence="6" id="KW-0472">Membrane</keyword>
<keyword evidence="6" id="KW-0812">Transmembrane</keyword>
<dbReference type="Pfam" id="PF17820">
    <property type="entry name" value="PDZ_6"/>
    <property type="match status" value="1"/>
</dbReference>
<evidence type="ECO:0000259" key="7">
    <source>
        <dbReference type="PROSITE" id="PS50106"/>
    </source>
</evidence>
<dbReference type="InterPro" id="IPR001478">
    <property type="entry name" value="PDZ"/>
</dbReference>
<dbReference type="Gene3D" id="3.90.226.10">
    <property type="entry name" value="2-enoyl-CoA Hydratase, Chain A, domain 1"/>
    <property type="match status" value="1"/>
</dbReference>
<protein>
    <recommendedName>
        <fullName evidence="7">PDZ domain-containing protein</fullName>
    </recommendedName>
</protein>
<dbReference type="SMART" id="SM00245">
    <property type="entry name" value="TSPc"/>
    <property type="match status" value="1"/>
</dbReference>
<dbReference type="NCBIfam" id="TIGR00225">
    <property type="entry name" value="prc"/>
    <property type="match status" value="1"/>
</dbReference>
<keyword evidence="4 5" id="KW-0720">Serine protease</keyword>
<dbReference type="SMART" id="SM00228">
    <property type="entry name" value="PDZ"/>
    <property type="match status" value="1"/>
</dbReference>
<dbReference type="GO" id="GO:0006508">
    <property type="term" value="P:proteolysis"/>
    <property type="evidence" value="ECO:0007669"/>
    <property type="project" value="UniProtKB-KW"/>
</dbReference>
<evidence type="ECO:0000256" key="1">
    <source>
        <dbReference type="ARBA" id="ARBA00009179"/>
    </source>
</evidence>
<comment type="caution">
    <text evidence="8">The sequence shown here is derived from an EMBL/GenBank/DDBJ whole genome shotgun (WGS) entry which is preliminary data.</text>
</comment>
<dbReference type="InterPro" id="IPR029045">
    <property type="entry name" value="ClpP/crotonase-like_dom_sf"/>
</dbReference>
<dbReference type="Gene3D" id="3.30.750.44">
    <property type="match status" value="1"/>
</dbReference>
<dbReference type="CDD" id="cd07560">
    <property type="entry name" value="Peptidase_S41_CPP"/>
    <property type="match status" value="1"/>
</dbReference>
<feature type="domain" description="PDZ" evidence="7">
    <location>
        <begin position="114"/>
        <end position="196"/>
    </location>
</feature>
<evidence type="ECO:0000256" key="4">
    <source>
        <dbReference type="ARBA" id="ARBA00022825"/>
    </source>
</evidence>
<evidence type="ECO:0000313" key="8">
    <source>
        <dbReference type="EMBL" id="PJC01771.1"/>
    </source>
</evidence>
<organism evidence="8 9">
    <name type="scientific">Candidatus Komeilibacteria bacterium CG_4_9_14_0_8_um_filter_36_9</name>
    <dbReference type="NCBI Taxonomy" id="1974473"/>
    <lineage>
        <taxon>Bacteria</taxon>
        <taxon>Candidatus Komeiliibacteriota</taxon>
    </lineage>
</organism>
<dbReference type="GO" id="GO:0007165">
    <property type="term" value="P:signal transduction"/>
    <property type="evidence" value="ECO:0007669"/>
    <property type="project" value="TreeGrafter"/>
</dbReference>
<keyword evidence="3 5" id="KW-0378">Hydrolase</keyword>
<evidence type="ECO:0000256" key="2">
    <source>
        <dbReference type="ARBA" id="ARBA00022670"/>
    </source>
</evidence>
<proteinExistence type="inferred from homology"/>
<gene>
    <name evidence="8" type="ORF">CO073_02925</name>
</gene>
<dbReference type="PROSITE" id="PS50106">
    <property type="entry name" value="PDZ"/>
    <property type="match status" value="1"/>
</dbReference>
<evidence type="ECO:0000256" key="3">
    <source>
        <dbReference type="ARBA" id="ARBA00022801"/>
    </source>
</evidence>
<evidence type="ECO:0000313" key="9">
    <source>
        <dbReference type="Proteomes" id="UP000230136"/>
    </source>
</evidence>
<reference evidence="9" key="1">
    <citation type="submission" date="2017-09" db="EMBL/GenBank/DDBJ databases">
        <title>Depth-based differentiation of microbial function through sediment-hosted aquifers and enrichment of novel symbionts in the deep terrestrial subsurface.</title>
        <authorList>
            <person name="Probst A.J."/>
            <person name="Ladd B."/>
            <person name="Jarett J.K."/>
            <person name="Geller-Mcgrath D.E."/>
            <person name="Sieber C.M.K."/>
            <person name="Emerson J.B."/>
            <person name="Anantharaman K."/>
            <person name="Thomas B.C."/>
            <person name="Malmstrom R."/>
            <person name="Stieglmeier M."/>
            <person name="Klingl A."/>
            <person name="Woyke T."/>
            <person name="Ryan C.M."/>
            <person name="Banfield J.F."/>
        </authorList>
    </citation>
    <scope>NUCLEOTIDE SEQUENCE [LARGE SCALE GENOMIC DNA]</scope>
</reference>
<dbReference type="Pfam" id="PF03572">
    <property type="entry name" value="Peptidase_S41"/>
    <property type="match status" value="1"/>
</dbReference>
<dbReference type="Gene3D" id="2.30.42.10">
    <property type="match status" value="1"/>
</dbReference>
<dbReference type="InterPro" id="IPR005151">
    <property type="entry name" value="Tail-specific_protease"/>
</dbReference>
<dbReference type="SUPFAM" id="SSF50156">
    <property type="entry name" value="PDZ domain-like"/>
    <property type="match status" value="1"/>
</dbReference>
<dbReference type="FunFam" id="2.30.42.10:FF:000063">
    <property type="entry name" value="Peptidase, S41 family"/>
    <property type="match status" value="1"/>
</dbReference>
<dbReference type="SUPFAM" id="SSF52096">
    <property type="entry name" value="ClpP/crotonase"/>
    <property type="match status" value="1"/>
</dbReference>
<dbReference type="Proteomes" id="UP000230136">
    <property type="component" value="Unassembled WGS sequence"/>
</dbReference>
<dbReference type="GO" id="GO:0008236">
    <property type="term" value="F:serine-type peptidase activity"/>
    <property type="evidence" value="ECO:0007669"/>
    <property type="project" value="UniProtKB-KW"/>
</dbReference>
<dbReference type="EMBL" id="PFSY01000132">
    <property type="protein sequence ID" value="PJC01771.1"/>
    <property type="molecule type" value="Genomic_DNA"/>
</dbReference>